<evidence type="ECO:0000256" key="1">
    <source>
        <dbReference type="ARBA" id="ARBA00022603"/>
    </source>
</evidence>
<dbReference type="EMBL" id="AP018449">
    <property type="protein sequence ID" value="BBB92898.1"/>
    <property type="molecule type" value="Genomic_DNA"/>
</dbReference>
<comment type="catalytic activity">
    <reaction evidence="4">
        <text>5-hydroxyuridine(34) in tRNA + S-adenosyl-L-methionine = 5-methoxyuridine(34) in tRNA + S-adenosyl-L-homocysteine + H(+)</text>
        <dbReference type="Rhea" id="RHEA:60524"/>
        <dbReference type="Rhea" id="RHEA-COMP:13381"/>
        <dbReference type="Rhea" id="RHEA-COMP:15591"/>
        <dbReference type="ChEBI" id="CHEBI:15378"/>
        <dbReference type="ChEBI" id="CHEBI:57856"/>
        <dbReference type="ChEBI" id="CHEBI:59789"/>
        <dbReference type="ChEBI" id="CHEBI:136877"/>
        <dbReference type="ChEBI" id="CHEBI:143860"/>
    </reaction>
</comment>
<keyword evidence="4" id="KW-0479">Metal-binding</keyword>
<evidence type="ECO:0000313" key="6">
    <source>
        <dbReference type="Proteomes" id="UP000276437"/>
    </source>
</evidence>
<sequence>MNKSEEIVAAMEDYAVRYNVPIITKEGVALLAKTVIERQPCSILEIGTAIGYSTLHMALNQPANGRIATIEINPARIELARNYLFAAGIIDKVDLLLGDAGDIIPRLDSDFDMLFIDAAKGQYLDYLNKATPMLLPGAAIVTDNILFRGWVYGSNQDTPRRFRTIVKRLRAYLDFIMNDSRFDTTIFPVGDGDGMAISYYKGKEKN</sequence>
<keyword evidence="6" id="KW-1185">Reference proteome</keyword>
<dbReference type="Pfam" id="PF01596">
    <property type="entry name" value="Methyltransf_3"/>
    <property type="match status" value="1"/>
</dbReference>
<dbReference type="Proteomes" id="UP000276437">
    <property type="component" value="Chromosome"/>
</dbReference>
<feature type="binding site" evidence="4">
    <location>
        <position position="53"/>
    </location>
    <ligand>
        <name>S-adenosyl-L-methionine</name>
        <dbReference type="ChEBI" id="CHEBI:59789"/>
    </ligand>
</feature>
<dbReference type="EC" id="2.1.1.-" evidence="4"/>
<keyword evidence="1 4" id="KW-0489">Methyltransferase</keyword>
<feature type="binding site" evidence="4">
    <location>
        <position position="23"/>
    </location>
    <ligand>
        <name>S-adenosyl-L-methionine</name>
        <dbReference type="ChEBI" id="CHEBI:59789"/>
    </ligand>
</feature>
<keyword evidence="4" id="KW-0819">tRNA processing</keyword>
<dbReference type="Gene3D" id="3.40.50.150">
    <property type="entry name" value="Vaccinia Virus protein VP39"/>
    <property type="match status" value="1"/>
</dbReference>
<dbReference type="GO" id="GO:0030488">
    <property type="term" value="P:tRNA methylation"/>
    <property type="evidence" value="ECO:0007669"/>
    <property type="project" value="UniProtKB-UniRule"/>
</dbReference>
<accession>A0A348APA0</accession>
<keyword evidence="2 4" id="KW-0808">Transferase</keyword>
<comment type="function">
    <text evidence="4">Catalyzes the methylation of 5-hydroxyuridine (ho5U) to form 5-methoxyuridine (mo5U) at position 34 in tRNAs.</text>
</comment>
<evidence type="ECO:0000313" key="5">
    <source>
        <dbReference type="EMBL" id="BBB92898.1"/>
    </source>
</evidence>
<comment type="similarity">
    <text evidence="4">Belongs to the class I-like SAM-binding methyltransferase superfamily. Cation-dependent O-methyltransferase family.</text>
</comment>
<feature type="binding site" evidence="4">
    <location>
        <position position="117"/>
    </location>
    <ligand>
        <name>S-adenosyl-L-methionine</name>
        <dbReference type="ChEBI" id="CHEBI:59789"/>
    </ligand>
</feature>
<dbReference type="PANTHER" id="PTHR43836">
    <property type="entry name" value="CATECHOL O-METHYLTRANSFERASE 1-RELATED"/>
    <property type="match status" value="1"/>
</dbReference>
<dbReference type="InterPro" id="IPR029063">
    <property type="entry name" value="SAM-dependent_MTases_sf"/>
</dbReference>
<dbReference type="PANTHER" id="PTHR43836:SF2">
    <property type="entry name" value="CATECHOL O-METHYLTRANSFERASE 1-RELATED"/>
    <property type="match status" value="1"/>
</dbReference>
<dbReference type="GO" id="GO:0008171">
    <property type="term" value="F:O-methyltransferase activity"/>
    <property type="evidence" value="ECO:0007669"/>
    <property type="project" value="InterPro"/>
</dbReference>
<dbReference type="AlphaFoldDB" id="A0A348APA0"/>
<dbReference type="InterPro" id="IPR043675">
    <property type="entry name" value="TrmR_methyltr"/>
</dbReference>
<protein>
    <recommendedName>
        <fullName evidence="4">tRNA 5-hydroxyuridine methyltransferase</fullName>
        <ecNumber evidence="4">2.1.1.-</ecNumber>
    </recommendedName>
    <alternativeName>
        <fullName evidence="4">ho5U methyltransferase</fullName>
    </alternativeName>
</protein>
<dbReference type="HAMAP" id="MF_02217">
    <property type="entry name" value="TrmR_methyltr"/>
    <property type="match status" value="1"/>
</dbReference>
<feature type="binding site" evidence="4">
    <location>
        <position position="71"/>
    </location>
    <ligand>
        <name>S-adenosyl-L-methionine</name>
        <dbReference type="ChEBI" id="CHEBI:59789"/>
    </ligand>
</feature>
<feature type="binding site" evidence="4">
    <location>
        <position position="144"/>
    </location>
    <ligand>
        <name>Mg(2+)</name>
        <dbReference type="ChEBI" id="CHEBI:18420"/>
    </ligand>
</feature>
<dbReference type="CDD" id="cd02440">
    <property type="entry name" value="AdoMet_MTases"/>
    <property type="match status" value="1"/>
</dbReference>
<dbReference type="SUPFAM" id="SSF53335">
    <property type="entry name" value="S-adenosyl-L-methionine-dependent methyltransferases"/>
    <property type="match status" value="1"/>
</dbReference>
<reference evidence="5 6" key="1">
    <citation type="journal article" date="2018" name="Int. J. Syst. Evol. Microbiol.">
        <title>Methylomusa anaerophila gen. nov., sp. nov., an anaerobic methanol-utilizing bacterium isolated from a microbial fuel cell.</title>
        <authorList>
            <person name="Amano N."/>
            <person name="Yamamuro A."/>
            <person name="Miyahara M."/>
            <person name="Kouzuma A."/>
            <person name="Abe T."/>
            <person name="Watanabe K."/>
        </authorList>
    </citation>
    <scope>NUCLEOTIDE SEQUENCE [LARGE SCALE GENOMIC DNA]</scope>
    <source>
        <strain evidence="5 6">MMFC1</strain>
    </source>
</reference>
<gene>
    <name evidence="4" type="primary">trmR</name>
    <name evidence="5" type="ORF">MAMMFC1_03606</name>
</gene>
<feature type="binding site" evidence="4">
    <location>
        <position position="117"/>
    </location>
    <ligand>
        <name>Mg(2+)</name>
        <dbReference type="ChEBI" id="CHEBI:18420"/>
    </ligand>
</feature>
<keyword evidence="3 4" id="KW-0949">S-adenosyl-L-methionine</keyword>
<dbReference type="GO" id="GO:0016300">
    <property type="term" value="F:tRNA (uridine) methyltransferase activity"/>
    <property type="evidence" value="ECO:0007669"/>
    <property type="project" value="UniProtKB-UniRule"/>
</dbReference>
<evidence type="ECO:0000256" key="2">
    <source>
        <dbReference type="ARBA" id="ARBA00022679"/>
    </source>
</evidence>
<feature type="binding site" evidence="4">
    <location>
        <position position="143"/>
    </location>
    <ligand>
        <name>Mg(2+)</name>
        <dbReference type="ChEBI" id="CHEBI:18420"/>
    </ligand>
</feature>
<dbReference type="GO" id="GO:0000287">
    <property type="term" value="F:magnesium ion binding"/>
    <property type="evidence" value="ECO:0007669"/>
    <property type="project" value="UniProtKB-UniRule"/>
</dbReference>
<dbReference type="PROSITE" id="PS51682">
    <property type="entry name" value="SAM_OMT_I"/>
    <property type="match status" value="1"/>
</dbReference>
<dbReference type="KEGG" id="mana:MAMMFC1_03606"/>
<comment type="subunit">
    <text evidence="4">Homodimer.</text>
</comment>
<evidence type="ECO:0000256" key="3">
    <source>
        <dbReference type="ARBA" id="ARBA00022691"/>
    </source>
</evidence>
<keyword evidence="4" id="KW-0460">Magnesium</keyword>
<dbReference type="InterPro" id="IPR002935">
    <property type="entry name" value="SAM_O-MeTrfase"/>
</dbReference>
<dbReference type="RefSeq" id="WP_232035511.1">
    <property type="nucleotide sequence ID" value="NZ_AP018449.1"/>
</dbReference>
<proteinExistence type="inferred from homology"/>
<evidence type="ECO:0000256" key="4">
    <source>
        <dbReference type="HAMAP-Rule" id="MF_02217"/>
    </source>
</evidence>
<name>A0A348APA0_9FIRM</name>
<feature type="binding site" evidence="4">
    <location>
        <begin position="99"/>
        <end position="100"/>
    </location>
    <ligand>
        <name>S-adenosyl-L-methionine</name>
        <dbReference type="ChEBI" id="CHEBI:59789"/>
    </ligand>
</feature>
<organism evidence="5 6">
    <name type="scientific">Methylomusa anaerophila</name>
    <dbReference type="NCBI Taxonomy" id="1930071"/>
    <lineage>
        <taxon>Bacteria</taxon>
        <taxon>Bacillati</taxon>
        <taxon>Bacillota</taxon>
        <taxon>Negativicutes</taxon>
        <taxon>Selenomonadales</taxon>
        <taxon>Sporomusaceae</taxon>
        <taxon>Methylomusa</taxon>
    </lineage>
</organism>